<keyword evidence="1" id="KW-0479">Metal-binding</keyword>
<gene>
    <name evidence="4" type="ORF">UR34_C0008G0020</name>
</gene>
<evidence type="ECO:0000256" key="1">
    <source>
        <dbReference type="ARBA" id="ARBA00022723"/>
    </source>
</evidence>
<dbReference type="Proteomes" id="UP000034302">
    <property type="component" value="Unassembled WGS sequence"/>
</dbReference>
<dbReference type="Gene3D" id="3.40.50.1000">
    <property type="entry name" value="HAD superfamily/HAD-like"/>
    <property type="match status" value="1"/>
</dbReference>
<name>A0A0F9ZYA0_9BACT</name>
<dbReference type="SFLD" id="SFLDS00003">
    <property type="entry name" value="Haloacid_Dehalogenase"/>
    <property type="match status" value="1"/>
</dbReference>
<dbReference type="EMBL" id="LBOV01000008">
    <property type="protein sequence ID" value="KKP43961.1"/>
    <property type="molecule type" value="Genomic_DNA"/>
</dbReference>
<sequence length="262" mass="30272">MEIESESLLQPKKFFLENNIHSVLFDMDSTLVDTSKYFKDEMVAASLLAVRAIPIKKSKYGQLQIAKEMYSHSVEIHRTLGYPLLVDVSTKLGIDKYIELNKIEFKEKKWVYEMIYDFFKDFYNVSPNIFPGTVEILHRINETGTPIGIYSHAQNEWTQKKVENIKSKYFEKYETDIELPYFTTSLENQKDSEGWKQASQYLSFNLENTLVVGDNFKADILPAINAGCKNLIHISSKSGAYDYKDVGNVHEAKNISEIFDNL</sequence>
<keyword evidence="3" id="KW-0460">Magnesium</keyword>
<keyword evidence="2" id="KW-0378">Hydrolase</keyword>
<dbReference type="InterPro" id="IPR023214">
    <property type="entry name" value="HAD_sf"/>
</dbReference>
<protein>
    <submittedName>
        <fullName evidence="4">Uncharacterized protein</fullName>
    </submittedName>
</protein>
<dbReference type="PANTHER" id="PTHR46470:SF2">
    <property type="entry name" value="GLYCERALDEHYDE 3-PHOSPHATE PHOSPHATASE"/>
    <property type="match status" value="1"/>
</dbReference>
<dbReference type="InterPro" id="IPR036412">
    <property type="entry name" value="HAD-like_sf"/>
</dbReference>
<evidence type="ECO:0000313" key="4">
    <source>
        <dbReference type="EMBL" id="KKP43961.1"/>
    </source>
</evidence>
<evidence type="ECO:0000256" key="3">
    <source>
        <dbReference type="ARBA" id="ARBA00022842"/>
    </source>
</evidence>
<dbReference type="SFLD" id="SFLDG01129">
    <property type="entry name" value="C1.5:_HAD__Beta-PGM__Phosphata"/>
    <property type="match status" value="1"/>
</dbReference>
<dbReference type="AlphaFoldDB" id="A0A0F9ZYA0"/>
<reference evidence="4 5" key="1">
    <citation type="journal article" date="2015" name="Nature">
        <title>rRNA introns, odd ribosomes, and small enigmatic genomes across a large radiation of phyla.</title>
        <authorList>
            <person name="Brown C.T."/>
            <person name="Hug L.A."/>
            <person name="Thomas B.C."/>
            <person name="Sharon I."/>
            <person name="Castelle C.J."/>
            <person name="Singh A."/>
            <person name="Wilkins M.J."/>
            <person name="Williams K.H."/>
            <person name="Banfield J.F."/>
        </authorList>
    </citation>
    <scope>NUCLEOTIDE SEQUENCE [LARGE SCALE GENOMIC DNA]</scope>
</reference>
<dbReference type="GO" id="GO:0046872">
    <property type="term" value="F:metal ion binding"/>
    <property type="evidence" value="ECO:0007669"/>
    <property type="project" value="UniProtKB-KW"/>
</dbReference>
<accession>A0A0F9ZYA0</accession>
<dbReference type="SUPFAM" id="SSF56784">
    <property type="entry name" value="HAD-like"/>
    <property type="match status" value="1"/>
</dbReference>
<dbReference type="Pfam" id="PF00702">
    <property type="entry name" value="Hydrolase"/>
    <property type="match status" value="1"/>
</dbReference>
<comment type="caution">
    <text evidence="4">The sequence shown here is derived from an EMBL/GenBank/DDBJ whole genome shotgun (WGS) entry which is preliminary data.</text>
</comment>
<dbReference type="GO" id="GO:0016791">
    <property type="term" value="F:phosphatase activity"/>
    <property type="evidence" value="ECO:0007669"/>
    <property type="project" value="TreeGrafter"/>
</dbReference>
<proteinExistence type="predicted"/>
<evidence type="ECO:0000313" key="5">
    <source>
        <dbReference type="Proteomes" id="UP000034302"/>
    </source>
</evidence>
<evidence type="ECO:0000256" key="2">
    <source>
        <dbReference type="ARBA" id="ARBA00022801"/>
    </source>
</evidence>
<dbReference type="PANTHER" id="PTHR46470">
    <property type="entry name" value="N-ACYLNEURAMINATE-9-PHOSPHATASE"/>
    <property type="match status" value="1"/>
</dbReference>
<dbReference type="InterPro" id="IPR051400">
    <property type="entry name" value="HAD-like_hydrolase"/>
</dbReference>
<organism evidence="4 5">
    <name type="scientific">candidate division WS6 bacterium GW2011_GWC1_33_20</name>
    <dbReference type="NCBI Taxonomy" id="1619089"/>
    <lineage>
        <taxon>Bacteria</taxon>
        <taxon>Candidatus Dojkabacteria</taxon>
    </lineage>
</organism>